<keyword evidence="1" id="KW-0812">Transmembrane</keyword>
<dbReference type="AlphaFoldDB" id="A0A7C6AHT4"/>
<name>A0A7C6AHT4_UNCW3</name>
<gene>
    <name evidence="3" type="ORF">ENV70_07680</name>
</gene>
<sequence>MSTSKGNCPIFPGFLQAISLVISIFIISRLILQIINTFKHSLAQNPLVVMIVSSCVFIIVLLSFRNELAPRIYTNILTSPISRHILWNLLIIMSGLVFASAAMNLFLQVLFNQIGEVTNYYASVTNMEFLAYWMLVCLLNPCLEELFFMGLIFNGFTSRYTILKSKLLTSLLFALSHINIYQFFGSFLLRIFLSELYIKTKSLEACIAGHILYNILVMIIILIFANLTGIKANLLLMIAILLLSPVSIFLIIKGLFLFDSKCVSKKQK</sequence>
<feature type="domain" description="CAAX prenyl protease 2/Lysostaphin resistance protein A-like" evidence="2">
    <location>
        <begin position="129"/>
        <end position="216"/>
    </location>
</feature>
<feature type="transmembrane region" description="Helical" evidence="1">
    <location>
        <begin position="131"/>
        <end position="156"/>
    </location>
</feature>
<keyword evidence="3" id="KW-0482">Metalloprotease</keyword>
<feature type="transmembrane region" description="Helical" evidence="1">
    <location>
        <begin position="12"/>
        <end position="35"/>
    </location>
</feature>
<comment type="caution">
    <text evidence="3">The sequence shown here is derived from an EMBL/GenBank/DDBJ whole genome shotgun (WGS) entry which is preliminary data.</text>
</comment>
<dbReference type="GO" id="GO:0008237">
    <property type="term" value="F:metallopeptidase activity"/>
    <property type="evidence" value="ECO:0007669"/>
    <property type="project" value="UniProtKB-KW"/>
</dbReference>
<keyword evidence="1" id="KW-0472">Membrane</keyword>
<dbReference type="GO" id="GO:0006508">
    <property type="term" value="P:proteolysis"/>
    <property type="evidence" value="ECO:0007669"/>
    <property type="project" value="UniProtKB-KW"/>
</dbReference>
<evidence type="ECO:0000256" key="1">
    <source>
        <dbReference type="SAM" id="Phobius"/>
    </source>
</evidence>
<evidence type="ECO:0000313" key="3">
    <source>
        <dbReference type="EMBL" id="HHS63470.1"/>
    </source>
</evidence>
<keyword evidence="1" id="KW-1133">Transmembrane helix</keyword>
<accession>A0A7C6AHT4</accession>
<dbReference type="GO" id="GO:0004175">
    <property type="term" value="F:endopeptidase activity"/>
    <property type="evidence" value="ECO:0007669"/>
    <property type="project" value="UniProtKB-ARBA"/>
</dbReference>
<keyword evidence="3" id="KW-0378">Hydrolase</keyword>
<dbReference type="GO" id="GO:0080120">
    <property type="term" value="P:CAAX-box protein maturation"/>
    <property type="evidence" value="ECO:0007669"/>
    <property type="project" value="UniProtKB-ARBA"/>
</dbReference>
<reference evidence="3" key="1">
    <citation type="journal article" date="2020" name="mSystems">
        <title>Genome- and Community-Level Interaction Insights into Carbon Utilization and Element Cycling Functions of Hydrothermarchaeota in Hydrothermal Sediment.</title>
        <authorList>
            <person name="Zhou Z."/>
            <person name="Liu Y."/>
            <person name="Xu W."/>
            <person name="Pan J."/>
            <person name="Luo Z.H."/>
            <person name="Li M."/>
        </authorList>
    </citation>
    <scope>NUCLEOTIDE SEQUENCE [LARGE SCALE GENOMIC DNA]</scope>
    <source>
        <strain evidence="3">SpSt-783</strain>
    </source>
</reference>
<organism evidence="3">
    <name type="scientific">candidate division WOR-3 bacterium</name>
    <dbReference type="NCBI Taxonomy" id="2052148"/>
    <lineage>
        <taxon>Bacteria</taxon>
        <taxon>Bacteria division WOR-3</taxon>
    </lineage>
</organism>
<feature type="transmembrane region" description="Helical" evidence="1">
    <location>
        <begin position="234"/>
        <end position="258"/>
    </location>
</feature>
<feature type="transmembrane region" description="Helical" evidence="1">
    <location>
        <begin position="207"/>
        <end position="227"/>
    </location>
</feature>
<proteinExistence type="predicted"/>
<evidence type="ECO:0000259" key="2">
    <source>
        <dbReference type="Pfam" id="PF02517"/>
    </source>
</evidence>
<feature type="transmembrane region" description="Helical" evidence="1">
    <location>
        <begin position="47"/>
        <end position="64"/>
    </location>
</feature>
<dbReference type="InterPro" id="IPR003675">
    <property type="entry name" value="Rce1/LyrA-like_dom"/>
</dbReference>
<feature type="transmembrane region" description="Helical" evidence="1">
    <location>
        <begin position="85"/>
        <end position="111"/>
    </location>
</feature>
<keyword evidence="3" id="KW-0645">Protease</keyword>
<dbReference type="EMBL" id="DTHJ01000159">
    <property type="protein sequence ID" value="HHS63470.1"/>
    <property type="molecule type" value="Genomic_DNA"/>
</dbReference>
<protein>
    <submittedName>
        <fullName evidence="3">CPBP family intramembrane metalloprotease</fullName>
    </submittedName>
</protein>
<feature type="transmembrane region" description="Helical" evidence="1">
    <location>
        <begin position="168"/>
        <end position="192"/>
    </location>
</feature>
<dbReference type="Pfam" id="PF02517">
    <property type="entry name" value="Rce1-like"/>
    <property type="match status" value="1"/>
</dbReference>